<dbReference type="CDD" id="cd12307">
    <property type="entry name" value="RRM_NIFK_like"/>
    <property type="match status" value="1"/>
</dbReference>
<evidence type="ECO:0000256" key="4">
    <source>
        <dbReference type="PROSITE-ProRule" id="PRU00176"/>
    </source>
</evidence>
<proteinExistence type="predicted"/>
<dbReference type="InterPro" id="IPR000504">
    <property type="entry name" value="RRM_dom"/>
</dbReference>
<feature type="compositionally biased region" description="Low complexity" evidence="5">
    <location>
        <begin position="280"/>
        <end position="296"/>
    </location>
</feature>
<dbReference type="EMBL" id="JBEFKJ010000014">
    <property type="protein sequence ID" value="KAL2042229.1"/>
    <property type="molecule type" value="Genomic_DNA"/>
</dbReference>
<dbReference type="Proteomes" id="UP001590950">
    <property type="component" value="Unassembled WGS sequence"/>
</dbReference>
<dbReference type="InterPro" id="IPR012677">
    <property type="entry name" value="Nucleotide-bd_a/b_plait_sf"/>
</dbReference>
<feature type="compositionally biased region" description="Basic and acidic residues" evidence="5">
    <location>
        <begin position="369"/>
        <end position="383"/>
    </location>
</feature>
<evidence type="ECO:0000256" key="3">
    <source>
        <dbReference type="ARBA" id="ARBA00023242"/>
    </source>
</evidence>
<feature type="compositionally biased region" description="Basic and acidic residues" evidence="5">
    <location>
        <begin position="85"/>
        <end position="119"/>
    </location>
</feature>
<evidence type="ECO:0000259" key="6">
    <source>
        <dbReference type="PROSITE" id="PS50102"/>
    </source>
</evidence>
<feature type="region of interest" description="Disordered" evidence="5">
    <location>
        <begin position="347"/>
        <end position="471"/>
    </location>
</feature>
<evidence type="ECO:0000256" key="2">
    <source>
        <dbReference type="ARBA" id="ARBA00022884"/>
    </source>
</evidence>
<feature type="domain" description="RRM" evidence="6">
    <location>
        <begin position="615"/>
        <end position="693"/>
    </location>
</feature>
<dbReference type="InterPro" id="IPR035979">
    <property type="entry name" value="RBD_domain_sf"/>
</dbReference>
<feature type="compositionally biased region" description="Basic and acidic residues" evidence="5">
    <location>
        <begin position="14"/>
        <end position="33"/>
    </location>
</feature>
<keyword evidence="3" id="KW-0539">Nucleus</keyword>
<evidence type="ECO:0000256" key="5">
    <source>
        <dbReference type="SAM" id="MobiDB-lite"/>
    </source>
</evidence>
<comment type="subcellular location">
    <subcellularLocation>
        <location evidence="1">Nucleus</location>
        <location evidence="1">Nucleolus</location>
    </subcellularLocation>
</comment>
<dbReference type="Pfam" id="PF00076">
    <property type="entry name" value="RRM_1"/>
    <property type="match status" value="1"/>
</dbReference>
<protein>
    <recommendedName>
        <fullName evidence="6">RRM domain-containing protein</fullName>
    </recommendedName>
</protein>
<feature type="region of interest" description="Disordered" evidence="5">
    <location>
        <begin position="571"/>
        <end position="608"/>
    </location>
</feature>
<reference evidence="7 8" key="1">
    <citation type="submission" date="2024-09" db="EMBL/GenBank/DDBJ databases">
        <title>Rethinking Asexuality: The Enigmatic Case of Functional Sexual Genes in Lepraria (Stereocaulaceae).</title>
        <authorList>
            <person name="Doellman M."/>
            <person name="Sun Y."/>
            <person name="Barcenas-Pena A."/>
            <person name="Lumbsch H.T."/>
            <person name="Grewe F."/>
        </authorList>
    </citation>
    <scope>NUCLEOTIDE SEQUENCE [LARGE SCALE GENOMIC DNA]</scope>
    <source>
        <strain evidence="7 8">Mercado 3170</strain>
    </source>
</reference>
<feature type="region of interest" description="Disordered" evidence="5">
    <location>
        <begin position="803"/>
        <end position="853"/>
    </location>
</feature>
<feature type="compositionally biased region" description="Basic residues" evidence="5">
    <location>
        <begin position="843"/>
        <end position="853"/>
    </location>
</feature>
<sequence>MPKAKVPKNLAVDGTDKLAAKAKPSDKHEKPDLNIEEATIASPRPSRKRAGDYFDFDGEGAEADNAEPSSKATETKVAPPKKKTKTVEADEVGKEGRKAKGAKADAPAKPKKETEEKKPNAAKADAASKKEKAETKSKSKKSKAAAVTENTMDAATAVAPDVTMDEEPSEKLAGSDKGKEPASTKATKARGPKTKTPTTTEKASEAADAVKKEVKGAIGETKKVARDKAPTTKSAAGVADEISRGAKGAFQKTKKAVKGKAPTKDTAAEAADNVVKDSKASATKATKAAKNKAPTTGTVAEVADKVTKETIGATEKTKSAMKAKAPKAIETAAEVSGMVTKEAKAAAEKATKVAKDNGPSTETGARAAETVKKSAKDTADKILKTAKAKSPTTETTTKASDGAKIQAKAGAEKVKKATKAKDDAKPEPPRSKKRKSSSGDAETVNADILDPLSEHAEESAKKKQKTQKSKTIGGAVGDLIAHAAESATAARASFGGFASSLLGVTSDAVGTASETAQDGAKNAKGKGKAIASNVAEASTKAEAPKDTEDGDEEDSDVEPDDHTAALLAGFESDGDDVHPSGPGFEKGQRLPELPHAKETTRKLKDVKEDSNEGTGVVYVGRIPHGFFEHEMRQYFSQFGDITRLRLSRNKKTGASRHWALIEFKSAGVANIVSGTMDNYLMFGHILKCKIVEKAQLHEDVWKGADKRFKKVPWNKMEGRKHEMAVGRDRWEGRIENEKKRRESRQEKMKEIGYEFTGGALKGVDSVPVKAKQIAEGQEEVEEEKSLVTAGGEEGQTVVVSEEIKTKKSKKTSKGDVTETTTTISKKGKKTLDAGEEAAGSASKKAKKASKASI</sequence>
<comment type="caution">
    <text evidence="7">The sequence shown here is derived from an EMBL/GenBank/DDBJ whole genome shotgun (WGS) entry which is preliminary data.</text>
</comment>
<evidence type="ECO:0000313" key="7">
    <source>
        <dbReference type="EMBL" id="KAL2042229.1"/>
    </source>
</evidence>
<feature type="compositionally biased region" description="Basic and acidic residues" evidence="5">
    <location>
        <begin position="452"/>
        <end position="461"/>
    </location>
</feature>
<dbReference type="SUPFAM" id="SSF54928">
    <property type="entry name" value="RNA-binding domain, RBD"/>
    <property type="match status" value="1"/>
</dbReference>
<feature type="compositionally biased region" description="Acidic residues" evidence="5">
    <location>
        <begin position="548"/>
        <end position="559"/>
    </location>
</feature>
<dbReference type="Gene3D" id="3.30.70.330">
    <property type="match status" value="1"/>
</dbReference>
<feature type="compositionally biased region" description="Acidic residues" evidence="5">
    <location>
        <begin position="54"/>
        <end position="65"/>
    </location>
</feature>
<feature type="region of interest" description="Disordered" evidence="5">
    <location>
        <begin position="512"/>
        <end position="559"/>
    </location>
</feature>
<name>A0ABR4AC14_9LECA</name>
<feature type="compositionally biased region" description="Basic and acidic residues" evidence="5">
    <location>
        <begin position="586"/>
        <end position="608"/>
    </location>
</feature>
<feature type="compositionally biased region" description="Basic and acidic residues" evidence="5">
    <location>
        <begin position="126"/>
        <end position="137"/>
    </location>
</feature>
<feature type="compositionally biased region" description="Basic and acidic residues" evidence="5">
    <location>
        <begin position="169"/>
        <end position="182"/>
    </location>
</feature>
<gene>
    <name evidence="7" type="ORF">N7G274_004717</name>
</gene>
<evidence type="ECO:0000256" key="1">
    <source>
        <dbReference type="ARBA" id="ARBA00004604"/>
    </source>
</evidence>
<feature type="compositionally biased region" description="Basic and acidic residues" evidence="5">
    <location>
        <begin position="410"/>
        <end position="430"/>
    </location>
</feature>
<dbReference type="SMART" id="SM00360">
    <property type="entry name" value="RRM"/>
    <property type="match status" value="1"/>
</dbReference>
<dbReference type="PROSITE" id="PS50102">
    <property type="entry name" value="RRM"/>
    <property type="match status" value="1"/>
</dbReference>
<organism evidence="7 8">
    <name type="scientific">Stereocaulon virgatum</name>
    <dbReference type="NCBI Taxonomy" id="373712"/>
    <lineage>
        <taxon>Eukaryota</taxon>
        <taxon>Fungi</taxon>
        <taxon>Dikarya</taxon>
        <taxon>Ascomycota</taxon>
        <taxon>Pezizomycotina</taxon>
        <taxon>Lecanoromycetes</taxon>
        <taxon>OSLEUM clade</taxon>
        <taxon>Lecanoromycetidae</taxon>
        <taxon>Lecanorales</taxon>
        <taxon>Lecanorineae</taxon>
        <taxon>Stereocaulaceae</taxon>
        <taxon>Stereocaulon</taxon>
    </lineage>
</organism>
<feature type="compositionally biased region" description="Polar residues" evidence="5">
    <location>
        <begin position="390"/>
        <end position="399"/>
    </location>
</feature>
<feature type="region of interest" description="Disordered" evidence="5">
    <location>
        <begin position="1"/>
        <end position="296"/>
    </location>
</feature>
<dbReference type="PANTHER" id="PTHR46754">
    <property type="entry name" value="MKI67 FHA DOMAIN-INTERACTING NUCLEOLAR PHOSPHOPROTEIN"/>
    <property type="match status" value="1"/>
</dbReference>
<evidence type="ECO:0000313" key="8">
    <source>
        <dbReference type="Proteomes" id="UP001590950"/>
    </source>
</evidence>
<keyword evidence="2 4" id="KW-0694">RNA-binding</keyword>
<accession>A0ABR4AC14</accession>
<feature type="compositionally biased region" description="Basic and acidic residues" evidence="5">
    <location>
        <begin position="202"/>
        <end position="230"/>
    </location>
</feature>
<keyword evidence="8" id="KW-1185">Reference proteome</keyword>